<evidence type="ECO:0000256" key="1">
    <source>
        <dbReference type="SAM" id="MobiDB-lite"/>
    </source>
</evidence>
<gene>
    <name evidence="2" type="ORF">AGERDE_LOCUS13490</name>
</gene>
<feature type="non-terminal residue" evidence="2">
    <location>
        <position position="42"/>
    </location>
</feature>
<feature type="region of interest" description="Disordered" evidence="1">
    <location>
        <begin position="23"/>
        <end position="42"/>
    </location>
</feature>
<dbReference type="EMBL" id="CAJVPL010018028">
    <property type="protein sequence ID" value="CAG8700665.1"/>
    <property type="molecule type" value="Genomic_DNA"/>
</dbReference>
<reference evidence="2" key="1">
    <citation type="submission" date="2021-06" db="EMBL/GenBank/DDBJ databases">
        <authorList>
            <person name="Kallberg Y."/>
            <person name="Tangrot J."/>
            <person name="Rosling A."/>
        </authorList>
    </citation>
    <scope>NUCLEOTIDE SEQUENCE</scope>
    <source>
        <strain evidence="2">MT106</strain>
    </source>
</reference>
<proteinExistence type="predicted"/>
<organism evidence="2 3">
    <name type="scientific">Ambispora gerdemannii</name>
    <dbReference type="NCBI Taxonomy" id="144530"/>
    <lineage>
        <taxon>Eukaryota</taxon>
        <taxon>Fungi</taxon>
        <taxon>Fungi incertae sedis</taxon>
        <taxon>Mucoromycota</taxon>
        <taxon>Glomeromycotina</taxon>
        <taxon>Glomeromycetes</taxon>
        <taxon>Archaeosporales</taxon>
        <taxon>Ambisporaceae</taxon>
        <taxon>Ambispora</taxon>
    </lineage>
</organism>
<evidence type="ECO:0000313" key="3">
    <source>
        <dbReference type="Proteomes" id="UP000789831"/>
    </source>
</evidence>
<feature type="non-terminal residue" evidence="2">
    <location>
        <position position="1"/>
    </location>
</feature>
<dbReference type="Proteomes" id="UP000789831">
    <property type="component" value="Unassembled WGS sequence"/>
</dbReference>
<name>A0A9N9HQI0_9GLOM</name>
<keyword evidence="3" id="KW-1185">Reference proteome</keyword>
<protein>
    <submittedName>
        <fullName evidence="2">1302_t:CDS:1</fullName>
    </submittedName>
</protein>
<accession>A0A9N9HQI0</accession>
<sequence length="42" mass="4985">GVDEHVQFLLEHLQHFNEYQVEEPDDNIPCDNNDENEPVECM</sequence>
<evidence type="ECO:0000313" key="2">
    <source>
        <dbReference type="EMBL" id="CAG8700665.1"/>
    </source>
</evidence>
<dbReference type="AlphaFoldDB" id="A0A9N9HQI0"/>
<comment type="caution">
    <text evidence="2">The sequence shown here is derived from an EMBL/GenBank/DDBJ whole genome shotgun (WGS) entry which is preliminary data.</text>
</comment>